<feature type="region of interest" description="Disordered" evidence="1">
    <location>
        <begin position="151"/>
        <end position="177"/>
    </location>
</feature>
<protein>
    <submittedName>
        <fullName evidence="2">Uncharacterized protein</fullName>
    </submittedName>
</protein>
<dbReference type="EMBL" id="BTSY01000004">
    <property type="protein sequence ID" value="GMT21467.1"/>
    <property type="molecule type" value="Genomic_DNA"/>
</dbReference>
<comment type="caution">
    <text evidence="2">The sequence shown here is derived from an EMBL/GenBank/DDBJ whole genome shotgun (WGS) entry which is preliminary data.</text>
</comment>
<proteinExistence type="predicted"/>
<name>A0AAV5VRY3_9BILA</name>
<feature type="region of interest" description="Disordered" evidence="1">
    <location>
        <begin position="99"/>
        <end position="120"/>
    </location>
</feature>
<accession>A0AAV5VRY3</accession>
<organism evidence="2 3">
    <name type="scientific">Pristionchus fissidentatus</name>
    <dbReference type="NCBI Taxonomy" id="1538716"/>
    <lineage>
        <taxon>Eukaryota</taxon>
        <taxon>Metazoa</taxon>
        <taxon>Ecdysozoa</taxon>
        <taxon>Nematoda</taxon>
        <taxon>Chromadorea</taxon>
        <taxon>Rhabditida</taxon>
        <taxon>Rhabditina</taxon>
        <taxon>Diplogasteromorpha</taxon>
        <taxon>Diplogasteroidea</taxon>
        <taxon>Neodiplogasteridae</taxon>
        <taxon>Pristionchus</taxon>
    </lineage>
</organism>
<feature type="compositionally biased region" description="Basic and acidic residues" evidence="1">
    <location>
        <begin position="163"/>
        <end position="177"/>
    </location>
</feature>
<gene>
    <name evidence="2" type="ORF">PFISCL1PPCAC_12764</name>
</gene>
<reference evidence="2" key="1">
    <citation type="submission" date="2023-10" db="EMBL/GenBank/DDBJ databases">
        <title>Genome assembly of Pristionchus species.</title>
        <authorList>
            <person name="Yoshida K."/>
            <person name="Sommer R.J."/>
        </authorList>
    </citation>
    <scope>NUCLEOTIDE SEQUENCE</scope>
    <source>
        <strain evidence="2">RS5133</strain>
    </source>
</reference>
<dbReference type="AlphaFoldDB" id="A0AAV5VRY3"/>
<sequence>MATPITDSRRRKTVRKCSAAKCRNDCERRFRNKRDGETESCSSKDSCRRGVRKCWLLQVQHSQQAGSVVFQEQHNNRRVPGRIARGKKREEIGHAKVRSVEQRESDRAEVGHVETSEGHGRLEAHCSQEGKLNAAKGRRLVARLHDAVVRGGSNHCGSQKRNTHFDNSSEEKPERSHIEDAVYPVLRDEPTVMNRVIIL</sequence>
<evidence type="ECO:0000313" key="3">
    <source>
        <dbReference type="Proteomes" id="UP001432322"/>
    </source>
</evidence>
<evidence type="ECO:0000313" key="2">
    <source>
        <dbReference type="EMBL" id="GMT21467.1"/>
    </source>
</evidence>
<evidence type="ECO:0000256" key="1">
    <source>
        <dbReference type="SAM" id="MobiDB-lite"/>
    </source>
</evidence>
<keyword evidence="3" id="KW-1185">Reference proteome</keyword>
<dbReference type="Proteomes" id="UP001432322">
    <property type="component" value="Unassembled WGS sequence"/>
</dbReference>